<dbReference type="Proteomes" id="UP000298218">
    <property type="component" value="Unassembled WGS sequence"/>
</dbReference>
<dbReference type="SUPFAM" id="SSF54001">
    <property type="entry name" value="Cysteine proteinases"/>
    <property type="match status" value="1"/>
</dbReference>
<dbReference type="GO" id="GO:0006508">
    <property type="term" value="P:proteolysis"/>
    <property type="evidence" value="ECO:0007669"/>
    <property type="project" value="UniProtKB-KW"/>
</dbReference>
<keyword evidence="6" id="KW-0472">Membrane</keyword>
<gene>
    <name evidence="8" type="ORF">E3T53_02730</name>
</gene>
<protein>
    <submittedName>
        <fullName evidence="8">Peptidoglycan endopeptidase</fullName>
    </submittedName>
</protein>
<dbReference type="EMBL" id="SOHQ01000008">
    <property type="protein sequence ID" value="TFD81399.1"/>
    <property type="molecule type" value="Genomic_DNA"/>
</dbReference>
<keyword evidence="4" id="KW-0788">Thiol protease</keyword>
<dbReference type="PROSITE" id="PS51935">
    <property type="entry name" value="NLPC_P60"/>
    <property type="match status" value="1"/>
</dbReference>
<dbReference type="PANTHER" id="PTHR47053:SF1">
    <property type="entry name" value="MUREIN DD-ENDOPEPTIDASE MEPH-RELATED"/>
    <property type="match status" value="1"/>
</dbReference>
<dbReference type="InterPro" id="IPR000064">
    <property type="entry name" value="NLP_P60_dom"/>
</dbReference>
<evidence type="ECO:0000256" key="3">
    <source>
        <dbReference type="ARBA" id="ARBA00022801"/>
    </source>
</evidence>
<feature type="region of interest" description="Disordered" evidence="5">
    <location>
        <begin position="1"/>
        <end position="26"/>
    </location>
</feature>
<evidence type="ECO:0000256" key="1">
    <source>
        <dbReference type="ARBA" id="ARBA00007074"/>
    </source>
</evidence>
<comment type="caution">
    <text evidence="8">The sequence shown here is derived from an EMBL/GenBank/DDBJ whole genome shotgun (WGS) entry which is preliminary data.</text>
</comment>
<evidence type="ECO:0000313" key="9">
    <source>
        <dbReference type="Proteomes" id="UP000298218"/>
    </source>
</evidence>
<dbReference type="GO" id="GO:0008234">
    <property type="term" value="F:cysteine-type peptidase activity"/>
    <property type="evidence" value="ECO:0007669"/>
    <property type="project" value="UniProtKB-KW"/>
</dbReference>
<dbReference type="OrthoDB" id="9815778at2"/>
<feature type="domain" description="NlpC/P60" evidence="7">
    <location>
        <begin position="209"/>
        <end position="321"/>
    </location>
</feature>
<dbReference type="Gene3D" id="3.90.1720.10">
    <property type="entry name" value="endopeptidase domain like (from Nostoc punctiforme)"/>
    <property type="match status" value="1"/>
</dbReference>
<accession>A0A4Y8KQJ6</accession>
<dbReference type="Pfam" id="PF00877">
    <property type="entry name" value="NLPC_P60"/>
    <property type="match status" value="1"/>
</dbReference>
<organism evidence="8 9">
    <name type="scientific">Cryobacterium psychrophilum</name>
    <dbReference type="NCBI Taxonomy" id="41988"/>
    <lineage>
        <taxon>Bacteria</taxon>
        <taxon>Bacillati</taxon>
        <taxon>Actinomycetota</taxon>
        <taxon>Actinomycetes</taxon>
        <taxon>Micrococcales</taxon>
        <taxon>Microbacteriaceae</taxon>
        <taxon>Cryobacterium</taxon>
    </lineage>
</organism>
<evidence type="ECO:0000256" key="5">
    <source>
        <dbReference type="SAM" id="MobiDB-lite"/>
    </source>
</evidence>
<reference evidence="8 9" key="1">
    <citation type="submission" date="2019-03" db="EMBL/GenBank/DDBJ databases">
        <title>Genomics of glacier-inhabiting Cryobacterium strains.</title>
        <authorList>
            <person name="Liu Q."/>
            <person name="Xin Y.-H."/>
        </authorList>
    </citation>
    <scope>NUCLEOTIDE SEQUENCE [LARGE SCALE GENOMIC DNA]</scope>
    <source>
        <strain evidence="8 9">CGMCC 1.4292</strain>
    </source>
</reference>
<evidence type="ECO:0000259" key="7">
    <source>
        <dbReference type="PROSITE" id="PS51935"/>
    </source>
</evidence>
<dbReference type="AlphaFoldDB" id="A0A4Y8KQJ6"/>
<name>A0A4Y8KQJ6_9MICO</name>
<comment type="similarity">
    <text evidence="1">Belongs to the peptidase C40 family.</text>
</comment>
<evidence type="ECO:0000256" key="2">
    <source>
        <dbReference type="ARBA" id="ARBA00022670"/>
    </source>
</evidence>
<evidence type="ECO:0000256" key="4">
    <source>
        <dbReference type="ARBA" id="ARBA00022807"/>
    </source>
</evidence>
<evidence type="ECO:0000313" key="8">
    <source>
        <dbReference type="EMBL" id="TFD81399.1"/>
    </source>
</evidence>
<proteinExistence type="inferred from homology"/>
<keyword evidence="6" id="KW-1133">Transmembrane helix</keyword>
<dbReference type="PANTHER" id="PTHR47053">
    <property type="entry name" value="MUREIN DD-ENDOPEPTIDASE MEPH-RELATED"/>
    <property type="match status" value="1"/>
</dbReference>
<keyword evidence="2" id="KW-0645">Protease</keyword>
<feature type="transmembrane region" description="Helical" evidence="6">
    <location>
        <begin position="90"/>
        <end position="111"/>
    </location>
</feature>
<keyword evidence="6" id="KW-0812">Transmembrane</keyword>
<dbReference type="InterPro" id="IPR038765">
    <property type="entry name" value="Papain-like_cys_pep_sf"/>
</dbReference>
<evidence type="ECO:0000256" key="6">
    <source>
        <dbReference type="SAM" id="Phobius"/>
    </source>
</evidence>
<keyword evidence="9" id="KW-1185">Reference proteome</keyword>
<dbReference type="InterPro" id="IPR051202">
    <property type="entry name" value="Peptidase_C40"/>
</dbReference>
<sequence length="321" mass="33908">MKVEGPSARRQNHPSLAAVHTRDERSGRGNYLVLSRRRRITLAALGMSRLRRGTKPTSDSLAQVETSVNRQTATHRAAPKRSRRGGISNIVIMTLTSGLVATMALPAYAFAPGSRDATFESTASNEATKSGAQAVEVDAQANTVTVAREGFSATTPEEIAAAAAATAAAEAVAAAEARRVEVASQRVSYANAYTGPSAADYLASPNHPSFDLQAVFNKAAEYQGVPYVYGGATPAGFDCSGLIKYVYAQFGVNLPHSSTSQGAMGTRISIEDAVPGDLVIMPGHDGFYAGNGNILHAPYTGQNVRIQPIWTSDYYIVRIGI</sequence>
<keyword evidence="3" id="KW-0378">Hydrolase</keyword>